<dbReference type="OrthoDB" id="4732841at2"/>
<accession>A0A366DQ28</accession>
<organism evidence="2 3">
    <name type="scientific">Nocardia puris</name>
    <dbReference type="NCBI Taxonomy" id="208602"/>
    <lineage>
        <taxon>Bacteria</taxon>
        <taxon>Bacillati</taxon>
        <taxon>Actinomycetota</taxon>
        <taxon>Actinomycetes</taxon>
        <taxon>Mycobacteriales</taxon>
        <taxon>Nocardiaceae</taxon>
        <taxon>Nocardia</taxon>
    </lineage>
</organism>
<evidence type="ECO:0000256" key="1">
    <source>
        <dbReference type="SAM" id="MobiDB-lite"/>
    </source>
</evidence>
<name>A0A366DQ28_9NOCA</name>
<proteinExistence type="predicted"/>
<feature type="region of interest" description="Disordered" evidence="1">
    <location>
        <begin position="73"/>
        <end position="95"/>
    </location>
</feature>
<sequence>MILYRSIVSYDRARATWQLCVLWDDSDPNNIITQGTIAENTQEAIDQELAWMGFRIVGSEGPGLHPGERIVQRSDARHPFFDPKSRSWHSTPPGT</sequence>
<gene>
    <name evidence="2" type="ORF">DFR74_10410</name>
</gene>
<comment type="caution">
    <text evidence="2">The sequence shown here is derived from an EMBL/GenBank/DDBJ whole genome shotgun (WGS) entry which is preliminary data.</text>
</comment>
<protein>
    <submittedName>
        <fullName evidence="2">Uncharacterized protein</fullName>
    </submittedName>
</protein>
<dbReference type="RefSeq" id="WP_067503802.1">
    <property type="nucleotide sequence ID" value="NZ_QNRE01000004.1"/>
</dbReference>
<evidence type="ECO:0000313" key="3">
    <source>
        <dbReference type="Proteomes" id="UP000252586"/>
    </source>
</evidence>
<feature type="compositionally biased region" description="Basic and acidic residues" evidence="1">
    <location>
        <begin position="73"/>
        <end position="85"/>
    </location>
</feature>
<dbReference type="Proteomes" id="UP000252586">
    <property type="component" value="Unassembled WGS sequence"/>
</dbReference>
<evidence type="ECO:0000313" key="2">
    <source>
        <dbReference type="EMBL" id="RBO91308.1"/>
    </source>
</evidence>
<reference evidence="2 3" key="1">
    <citation type="submission" date="2018-06" db="EMBL/GenBank/DDBJ databases">
        <title>Genomic Encyclopedia of Type Strains, Phase IV (KMG-IV): sequencing the most valuable type-strain genomes for metagenomic binning, comparative biology and taxonomic classification.</title>
        <authorList>
            <person name="Goeker M."/>
        </authorList>
    </citation>
    <scope>NUCLEOTIDE SEQUENCE [LARGE SCALE GENOMIC DNA]</scope>
    <source>
        <strain evidence="2 3">DSM 44599</strain>
    </source>
</reference>
<keyword evidence="3" id="KW-1185">Reference proteome</keyword>
<dbReference type="EMBL" id="QNRE01000004">
    <property type="protein sequence ID" value="RBO91308.1"/>
    <property type="molecule type" value="Genomic_DNA"/>
</dbReference>
<dbReference type="STRING" id="1210090.GCA_001613185_00929"/>
<dbReference type="AlphaFoldDB" id="A0A366DQ28"/>